<dbReference type="InterPro" id="IPR036165">
    <property type="entry name" value="YefM-like_sf"/>
</dbReference>
<organism evidence="3 4">
    <name type="scientific">Marinomonas ushuaiensis DSM 15871</name>
    <dbReference type="NCBI Taxonomy" id="1122207"/>
    <lineage>
        <taxon>Bacteria</taxon>
        <taxon>Pseudomonadati</taxon>
        <taxon>Pseudomonadota</taxon>
        <taxon>Gammaproteobacteria</taxon>
        <taxon>Oceanospirillales</taxon>
        <taxon>Oceanospirillaceae</taxon>
        <taxon>Marinomonas</taxon>
    </lineage>
</organism>
<evidence type="ECO:0000256" key="2">
    <source>
        <dbReference type="RuleBase" id="RU362080"/>
    </source>
</evidence>
<dbReference type="NCBIfam" id="TIGR01552">
    <property type="entry name" value="phd_fam"/>
    <property type="match status" value="1"/>
</dbReference>
<protein>
    <recommendedName>
        <fullName evidence="2">Antitoxin</fullName>
    </recommendedName>
</protein>
<dbReference type="AlphaFoldDB" id="X7E0L0"/>
<comment type="caution">
    <text evidence="3">The sequence shown here is derived from an EMBL/GenBank/DDBJ whole genome shotgun (WGS) entry which is preliminary data.</text>
</comment>
<name>X7E0L0_9GAMM</name>
<comment type="similarity">
    <text evidence="1 2">Belongs to the phD/YefM antitoxin family.</text>
</comment>
<reference evidence="3 4" key="1">
    <citation type="submission" date="2014-01" db="EMBL/GenBank/DDBJ databases">
        <title>Marinomonas ushuaiensis DSM 15871 Genome Sequencing.</title>
        <authorList>
            <person name="Lai Q."/>
            <person name="Shao Z.S."/>
        </authorList>
    </citation>
    <scope>NUCLEOTIDE SEQUENCE [LARGE SCALE GENOMIC DNA]</scope>
    <source>
        <strain evidence="3 4">DSM 15871</strain>
    </source>
</reference>
<dbReference type="InterPro" id="IPR051405">
    <property type="entry name" value="phD/YefM_antitoxin"/>
</dbReference>
<dbReference type="eggNOG" id="COG2161">
    <property type="taxonomic scope" value="Bacteria"/>
</dbReference>
<dbReference type="Gene3D" id="6.10.250.330">
    <property type="match status" value="1"/>
</dbReference>
<dbReference type="InterPro" id="IPR006442">
    <property type="entry name" value="Antitoxin_Phd/YefM"/>
</dbReference>
<proteinExistence type="inferred from homology"/>
<evidence type="ECO:0000256" key="1">
    <source>
        <dbReference type="ARBA" id="ARBA00009981"/>
    </source>
</evidence>
<dbReference type="EMBL" id="JAMB01000018">
    <property type="protein sequence ID" value="ETX09614.1"/>
    <property type="molecule type" value="Genomic_DNA"/>
</dbReference>
<dbReference type="PATRIC" id="fig|1122207.3.peg.2956"/>
<dbReference type="PANTHER" id="PTHR33713">
    <property type="entry name" value="ANTITOXIN YAFN-RELATED"/>
    <property type="match status" value="1"/>
</dbReference>
<dbReference type="Pfam" id="PF02604">
    <property type="entry name" value="PhdYeFM_antitox"/>
    <property type="match status" value="1"/>
</dbReference>
<dbReference type="PANTHER" id="PTHR33713:SF6">
    <property type="entry name" value="ANTITOXIN YEFM"/>
    <property type="match status" value="1"/>
</dbReference>
<dbReference type="Proteomes" id="UP000054058">
    <property type="component" value="Unassembled WGS sequence"/>
</dbReference>
<evidence type="ECO:0000313" key="4">
    <source>
        <dbReference type="Proteomes" id="UP000054058"/>
    </source>
</evidence>
<evidence type="ECO:0000313" key="3">
    <source>
        <dbReference type="EMBL" id="ETX09614.1"/>
    </source>
</evidence>
<keyword evidence="4" id="KW-1185">Reference proteome</keyword>
<dbReference type="Gene3D" id="3.40.1620.10">
    <property type="entry name" value="YefM-like domain"/>
    <property type="match status" value="1"/>
</dbReference>
<gene>
    <name evidence="3" type="ORF">MUS1_06725</name>
</gene>
<accession>X7E0L0</accession>
<sequence>MDKTGREIPMNAIIEEELSVNLDNILDKVNEEHKPVFITRSEGKTAVLIDLEDFQAYKETLHLMASEKNEKRLNDAIQEIEESRN</sequence>
<comment type="function">
    <text evidence="2">Antitoxin component of a type II toxin-antitoxin (TA) system.</text>
</comment>
<dbReference type="SUPFAM" id="SSF143120">
    <property type="entry name" value="YefM-like"/>
    <property type="match status" value="1"/>
</dbReference>